<dbReference type="PROSITE" id="PS51285">
    <property type="entry name" value="AGC_KINASE_CTER"/>
    <property type="match status" value="1"/>
</dbReference>
<dbReference type="GO" id="GO:0004674">
    <property type="term" value="F:protein serine/threonine kinase activity"/>
    <property type="evidence" value="ECO:0007669"/>
    <property type="project" value="UniProtKB-KW"/>
</dbReference>
<keyword evidence="4" id="KW-0808">Transferase</keyword>
<evidence type="ECO:0000313" key="16">
    <source>
        <dbReference type="Proteomes" id="UP001150538"/>
    </source>
</evidence>
<sequence>MANVPIDPSFSQMQSQATAGAMSNNGIPAHTSEGQILATGSQATSIPHSSGDIQRSLSTNSSGKIQRSTAGYPRDTIEKAAVAKLKLESFYKNLMTQCIERNTRRVNLEQKLQNEAGSDERKQRQLINLGLKESSFMRLRRTKLSVNDFQTVKVIGRGAFGEVRLAQKKDTGKIYAMKMLRKSDMIAKDQLAHVRAERDVLSEANSPWVVQLYFSFQDARCLYLIMEFLPGGDLMTMLIKYDIFPDEVTRFYMAECALAIADVHKLGFIHRDIKPDNILIDRDGHIKLSDFGLSTGFHRQHDSSYYKKLLETIHNQAEEEKKNGETVNQREITLTLSSKEKLATWKKTRRQLAYSTVGTPDYIAPEIFLQQGYGQACDWWSLGAIMYECLVGYPPFCSENTHDTYRKIMHWRRCLTFPDDVHLTPPAVSLIRQLLCDQDHRLGRGGPEEIKAHPFFEHVQWDTLRTNTRPPWLPPLTSITDTSHFPIDEIEQTPSPFNDLQSPVNEASVPQRDLPFVGYTYKRFDMLTRRDAF</sequence>
<evidence type="ECO:0000259" key="14">
    <source>
        <dbReference type="PROSITE" id="PS51285"/>
    </source>
</evidence>
<dbReference type="PANTHER" id="PTHR22988">
    <property type="entry name" value="MYOTONIC DYSTROPHY S/T KINASE-RELATED"/>
    <property type="match status" value="1"/>
</dbReference>
<evidence type="ECO:0000256" key="12">
    <source>
        <dbReference type="SAM" id="MobiDB-lite"/>
    </source>
</evidence>
<proteinExistence type="inferred from homology"/>
<feature type="domain" description="AGC-kinase C-terminal" evidence="14">
    <location>
        <begin position="457"/>
        <end position="531"/>
    </location>
</feature>
<dbReference type="SUPFAM" id="SSF56112">
    <property type="entry name" value="Protein kinase-like (PK-like)"/>
    <property type="match status" value="1"/>
</dbReference>
<evidence type="ECO:0000256" key="4">
    <source>
        <dbReference type="ARBA" id="ARBA00022679"/>
    </source>
</evidence>
<dbReference type="Gene3D" id="3.30.200.20">
    <property type="entry name" value="Phosphorylase Kinase, domain 1"/>
    <property type="match status" value="2"/>
</dbReference>
<dbReference type="AlphaFoldDB" id="A0A9W8A3N9"/>
<dbReference type="InterPro" id="IPR050839">
    <property type="entry name" value="Rho-assoc_Ser/Thr_Kinase"/>
</dbReference>
<comment type="catalytic activity">
    <reaction evidence="9">
        <text>L-threonyl-[protein] + ATP = O-phospho-L-threonyl-[protein] + ADP + H(+)</text>
        <dbReference type="Rhea" id="RHEA:46608"/>
        <dbReference type="Rhea" id="RHEA-COMP:11060"/>
        <dbReference type="Rhea" id="RHEA-COMP:11605"/>
        <dbReference type="ChEBI" id="CHEBI:15378"/>
        <dbReference type="ChEBI" id="CHEBI:30013"/>
        <dbReference type="ChEBI" id="CHEBI:30616"/>
        <dbReference type="ChEBI" id="CHEBI:61977"/>
        <dbReference type="ChEBI" id="CHEBI:456216"/>
        <dbReference type="EC" id="2.7.11.1"/>
    </reaction>
</comment>
<evidence type="ECO:0000256" key="3">
    <source>
        <dbReference type="ARBA" id="ARBA00022553"/>
    </source>
</evidence>
<keyword evidence="2" id="KW-0723">Serine/threonine-protein kinase</keyword>
<accession>A0A9W8A3N9</accession>
<evidence type="ECO:0000256" key="7">
    <source>
        <dbReference type="ARBA" id="ARBA00022840"/>
    </source>
</evidence>
<dbReference type="PROSITE" id="PS50011">
    <property type="entry name" value="PROTEIN_KINASE_DOM"/>
    <property type="match status" value="1"/>
</dbReference>
<organism evidence="15 16">
    <name type="scientific">Mycoemilia scoparia</name>
    <dbReference type="NCBI Taxonomy" id="417184"/>
    <lineage>
        <taxon>Eukaryota</taxon>
        <taxon>Fungi</taxon>
        <taxon>Fungi incertae sedis</taxon>
        <taxon>Zoopagomycota</taxon>
        <taxon>Kickxellomycotina</taxon>
        <taxon>Kickxellomycetes</taxon>
        <taxon>Kickxellales</taxon>
        <taxon>Kickxellaceae</taxon>
        <taxon>Mycoemilia</taxon>
    </lineage>
</organism>
<dbReference type="GO" id="GO:0005524">
    <property type="term" value="F:ATP binding"/>
    <property type="evidence" value="ECO:0007669"/>
    <property type="project" value="UniProtKB-UniRule"/>
</dbReference>
<dbReference type="EC" id="2.7.11.1" evidence="1"/>
<keyword evidence="6 15" id="KW-0418">Kinase</keyword>
<dbReference type="EMBL" id="JANBPU010000093">
    <property type="protein sequence ID" value="KAJ1916735.1"/>
    <property type="molecule type" value="Genomic_DNA"/>
</dbReference>
<keyword evidence="7 11" id="KW-0067">ATP-binding</keyword>
<evidence type="ECO:0000256" key="1">
    <source>
        <dbReference type="ARBA" id="ARBA00012513"/>
    </source>
</evidence>
<evidence type="ECO:0000256" key="10">
    <source>
        <dbReference type="ARBA" id="ARBA00048679"/>
    </source>
</evidence>
<feature type="region of interest" description="Disordered" evidence="12">
    <location>
        <begin position="1"/>
        <end position="70"/>
    </location>
</feature>
<dbReference type="PROSITE" id="PS00107">
    <property type="entry name" value="PROTEIN_KINASE_ATP"/>
    <property type="match status" value="1"/>
</dbReference>
<dbReference type="CDD" id="cd21773">
    <property type="entry name" value="MobB_CBK1"/>
    <property type="match status" value="1"/>
</dbReference>
<dbReference type="OrthoDB" id="3638488at2759"/>
<gene>
    <name evidence="15" type="primary">CBK1</name>
    <name evidence="15" type="ORF">H4219_003605</name>
</gene>
<feature type="domain" description="Protein kinase" evidence="13">
    <location>
        <begin position="149"/>
        <end position="456"/>
    </location>
</feature>
<dbReference type="PANTHER" id="PTHR22988:SF76">
    <property type="entry name" value="CHROMOSOME UNDETERMINED SCAFFOLD_135, WHOLE GENOME SHOTGUN SEQUENCE"/>
    <property type="match status" value="1"/>
</dbReference>
<protein>
    <recommendedName>
        <fullName evidence="1">non-specific serine/threonine protein kinase</fullName>
        <ecNumber evidence="1">2.7.11.1</ecNumber>
    </recommendedName>
</protein>
<dbReference type="Pfam" id="PF00069">
    <property type="entry name" value="Pkinase"/>
    <property type="match status" value="2"/>
</dbReference>
<evidence type="ECO:0000256" key="9">
    <source>
        <dbReference type="ARBA" id="ARBA00047899"/>
    </source>
</evidence>
<comment type="caution">
    <text evidence="15">The sequence shown here is derived from an EMBL/GenBank/DDBJ whole genome shotgun (WGS) entry which is preliminary data.</text>
</comment>
<comment type="similarity">
    <text evidence="8">Belongs to the protein kinase superfamily. STE Ser/Thr protein kinase family. COT1 subfamily.</text>
</comment>
<dbReference type="SMART" id="SM00133">
    <property type="entry name" value="S_TK_X"/>
    <property type="match status" value="1"/>
</dbReference>
<dbReference type="SMART" id="SM00220">
    <property type="entry name" value="S_TKc"/>
    <property type="match status" value="1"/>
</dbReference>
<reference evidence="15" key="1">
    <citation type="submission" date="2022-07" db="EMBL/GenBank/DDBJ databases">
        <title>Phylogenomic reconstructions and comparative analyses of Kickxellomycotina fungi.</title>
        <authorList>
            <person name="Reynolds N.K."/>
            <person name="Stajich J.E."/>
            <person name="Barry K."/>
            <person name="Grigoriev I.V."/>
            <person name="Crous P."/>
            <person name="Smith M.E."/>
        </authorList>
    </citation>
    <scope>NUCLEOTIDE SEQUENCE</scope>
    <source>
        <strain evidence="15">NBRC 100468</strain>
    </source>
</reference>
<dbReference type="InterPro" id="IPR000719">
    <property type="entry name" value="Prot_kinase_dom"/>
</dbReference>
<evidence type="ECO:0000313" key="15">
    <source>
        <dbReference type="EMBL" id="KAJ1916735.1"/>
    </source>
</evidence>
<dbReference type="PROSITE" id="PS00108">
    <property type="entry name" value="PROTEIN_KINASE_ST"/>
    <property type="match status" value="1"/>
</dbReference>
<feature type="compositionally biased region" description="Polar residues" evidence="12">
    <location>
        <begin position="9"/>
        <end position="69"/>
    </location>
</feature>
<evidence type="ECO:0000256" key="6">
    <source>
        <dbReference type="ARBA" id="ARBA00022777"/>
    </source>
</evidence>
<evidence type="ECO:0000256" key="8">
    <source>
        <dbReference type="ARBA" id="ARBA00038271"/>
    </source>
</evidence>
<comment type="catalytic activity">
    <reaction evidence="10">
        <text>L-seryl-[protein] + ATP = O-phospho-L-seryl-[protein] + ADP + H(+)</text>
        <dbReference type="Rhea" id="RHEA:17989"/>
        <dbReference type="Rhea" id="RHEA-COMP:9863"/>
        <dbReference type="Rhea" id="RHEA-COMP:11604"/>
        <dbReference type="ChEBI" id="CHEBI:15378"/>
        <dbReference type="ChEBI" id="CHEBI:29999"/>
        <dbReference type="ChEBI" id="CHEBI:30616"/>
        <dbReference type="ChEBI" id="CHEBI:83421"/>
        <dbReference type="ChEBI" id="CHEBI:456216"/>
        <dbReference type="EC" id="2.7.11.1"/>
    </reaction>
</comment>
<feature type="binding site" evidence="11">
    <location>
        <position position="188"/>
    </location>
    <ligand>
        <name>ATP</name>
        <dbReference type="ChEBI" id="CHEBI:30616"/>
    </ligand>
</feature>
<dbReference type="InterPro" id="IPR008271">
    <property type="entry name" value="Ser/Thr_kinase_AS"/>
</dbReference>
<dbReference type="Gene3D" id="1.10.510.10">
    <property type="entry name" value="Transferase(Phosphotransferase) domain 1"/>
    <property type="match status" value="2"/>
</dbReference>
<keyword evidence="16" id="KW-1185">Reference proteome</keyword>
<evidence type="ECO:0000256" key="11">
    <source>
        <dbReference type="PROSITE-ProRule" id="PRU10141"/>
    </source>
</evidence>
<dbReference type="FunFam" id="3.30.200.20:FF:000192">
    <property type="entry name" value="Serine/threonine-protein kinase cot-1"/>
    <property type="match status" value="1"/>
</dbReference>
<dbReference type="InterPro" id="IPR017441">
    <property type="entry name" value="Protein_kinase_ATP_BS"/>
</dbReference>
<evidence type="ECO:0000259" key="13">
    <source>
        <dbReference type="PROSITE" id="PS50011"/>
    </source>
</evidence>
<dbReference type="InterPro" id="IPR011009">
    <property type="entry name" value="Kinase-like_dom_sf"/>
</dbReference>
<dbReference type="InterPro" id="IPR000961">
    <property type="entry name" value="AGC-kinase_C"/>
</dbReference>
<evidence type="ECO:0000256" key="5">
    <source>
        <dbReference type="ARBA" id="ARBA00022741"/>
    </source>
</evidence>
<keyword evidence="5 11" id="KW-0547">Nucleotide-binding</keyword>
<evidence type="ECO:0000256" key="2">
    <source>
        <dbReference type="ARBA" id="ARBA00022527"/>
    </source>
</evidence>
<name>A0A9W8A3N9_9FUNG</name>
<dbReference type="Proteomes" id="UP001150538">
    <property type="component" value="Unassembled WGS sequence"/>
</dbReference>
<keyword evidence="3" id="KW-0597">Phosphoprotein</keyword>